<evidence type="ECO:0000256" key="1">
    <source>
        <dbReference type="SAM" id="MobiDB-lite"/>
    </source>
</evidence>
<name>A0A4S4B2Y7_9RHOO</name>
<gene>
    <name evidence="2" type="ORF">E6C76_00890</name>
</gene>
<evidence type="ECO:0000313" key="3">
    <source>
        <dbReference type="Proteomes" id="UP000308430"/>
    </source>
</evidence>
<keyword evidence="3" id="KW-1185">Reference proteome</keyword>
<sequence>MKIVFGICMGLLWIPSPGAPGGIVGVRFVAKAEDGAMRAPSRLSRVLATAGGGCIDQRPYRYRRRCRGRPSAGDGAHGGRYAGTPQPASGSLLR</sequence>
<feature type="region of interest" description="Disordered" evidence="1">
    <location>
        <begin position="65"/>
        <end position="94"/>
    </location>
</feature>
<reference evidence="2 3" key="1">
    <citation type="submission" date="2019-04" db="EMBL/GenBank/DDBJ databases">
        <title>Azoarcus nasutitermitis sp. nov. isolated from termite nest.</title>
        <authorList>
            <person name="Lin S.-Y."/>
            <person name="Hameed A."/>
            <person name="Hsu Y.-H."/>
            <person name="Young C.-C."/>
        </authorList>
    </citation>
    <scope>NUCLEOTIDE SEQUENCE [LARGE SCALE GENOMIC DNA]</scope>
    <source>
        <strain evidence="2 3">CC-YHH838</strain>
    </source>
</reference>
<organism evidence="2 3">
    <name type="scientific">Pseudothauera nasutitermitis</name>
    <dbReference type="NCBI Taxonomy" id="2565930"/>
    <lineage>
        <taxon>Bacteria</taxon>
        <taxon>Pseudomonadati</taxon>
        <taxon>Pseudomonadota</taxon>
        <taxon>Betaproteobacteria</taxon>
        <taxon>Rhodocyclales</taxon>
        <taxon>Zoogloeaceae</taxon>
        <taxon>Pseudothauera</taxon>
    </lineage>
</organism>
<evidence type="ECO:0000313" key="2">
    <source>
        <dbReference type="EMBL" id="THF66982.1"/>
    </source>
</evidence>
<dbReference type="AlphaFoldDB" id="A0A4S4B2Y7"/>
<dbReference type="EMBL" id="SSOC01000001">
    <property type="protein sequence ID" value="THF66982.1"/>
    <property type="molecule type" value="Genomic_DNA"/>
</dbReference>
<dbReference type="Proteomes" id="UP000308430">
    <property type="component" value="Unassembled WGS sequence"/>
</dbReference>
<accession>A0A4S4B2Y7</accession>
<protein>
    <submittedName>
        <fullName evidence="2">Uncharacterized protein</fullName>
    </submittedName>
</protein>
<comment type="caution">
    <text evidence="2">The sequence shown here is derived from an EMBL/GenBank/DDBJ whole genome shotgun (WGS) entry which is preliminary data.</text>
</comment>
<dbReference type="RefSeq" id="WP_136346391.1">
    <property type="nucleotide sequence ID" value="NZ_SSOC01000001.1"/>
</dbReference>
<proteinExistence type="predicted"/>